<dbReference type="Pfam" id="PF02902">
    <property type="entry name" value="Peptidase_C48"/>
    <property type="match status" value="1"/>
</dbReference>
<feature type="domain" description="Ubiquitin-like protease family profile" evidence="4">
    <location>
        <begin position="5"/>
        <end position="53"/>
    </location>
</feature>
<comment type="similarity">
    <text evidence="1">Belongs to the peptidase C48 family.</text>
</comment>
<reference evidence="5 6" key="1">
    <citation type="journal article" date="2016" name="Sci. Rep.">
        <title>The Dendrobium catenatum Lindl. genome sequence provides insights into polysaccharide synthase, floral development and adaptive evolution.</title>
        <authorList>
            <person name="Zhang G.Q."/>
            <person name="Xu Q."/>
            <person name="Bian C."/>
            <person name="Tsai W.C."/>
            <person name="Yeh C.M."/>
            <person name="Liu K.W."/>
            <person name="Yoshida K."/>
            <person name="Zhang L.S."/>
            <person name="Chang S.B."/>
            <person name="Chen F."/>
            <person name="Shi Y."/>
            <person name="Su Y.Y."/>
            <person name="Zhang Y.Q."/>
            <person name="Chen L.J."/>
            <person name="Yin Y."/>
            <person name="Lin M."/>
            <person name="Huang H."/>
            <person name="Deng H."/>
            <person name="Wang Z.W."/>
            <person name="Zhu S.L."/>
            <person name="Zhao X."/>
            <person name="Deng C."/>
            <person name="Niu S.C."/>
            <person name="Huang J."/>
            <person name="Wang M."/>
            <person name="Liu G.H."/>
            <person name="Yang H.J."/>
            <person name="Xiao X.J."/>
            <person name="Hsiao Y.Y."/>
            <person name="Wu W.L."/>
            <person name="Chen Y.Y."/>
            <person name="Mitsuda N."/>
            <person name="Ohme-Takagi M."/>
            <person name="Luo Y.B."/>
            <person name="Van de Peer Y."/>
            <person name="Liu Z.J."/>
        </authorList>
    </citation>
    <scope>NUCLEOTIDE SEQUENCE [LARGE SCALE GENOMIC DNA]</scope>
    <source>
        <tissue evidence="5">The whole plant</tissue>
    </source>
</reference>
<evidence type="ECO:0000259" key="4">
    <source>
        <dbReference type="Pfam" id="PF02902"/>
    </source>
</evidence>
<dbReference type="InterPro" id="IPR003653">
    <property type="entry name" value="Peptidase_C48_C"/>
</dbReference>
<evidence type="ECO:0000313" key="6">
    <source>
        <dbReference type="Proteomes" id="UP000233837"/>
    </source>
</evidence>
<evidence type="ECO:0000256" key="2">
    <source>
        <dbReference type="ARBA" id="ARBA00022670"/>
    </source>
</evidence>
<gene>
    <name evidence="5" type="ORF">MA16_Dca013136</name>
</gene>
<proteinExistence type="inferred from homology"/>
<protein>
    <recommendedName>
        <fullName evidence="4">Ubiquitin-like protease family profile domain-containing protein</fullName>
    </recommendedName>
</protein>
<organism evidence="5 6">
    <name type="scientific">Dendrobium catenatum</name>
    <dbReference type="NCBI Taxonomy" id="906689"/>
    <lineage>
        <taxon>Eukaryota</taxon>
        <taxon>Viridiplantae</taxon>
        <taxon>Streptophyta</taxon>
        <taxon>Embryophyta</taxon>
        <taxon>Tracheophyta</taxon>
        <taxon>Spermatophyta</taxon>
        <taxon>Magnoliopsida</taxon>
        <taxon>Liliopsida</taxon>
        <taxon>Asparagales</taxon>
        <taxon>Orchidaceae</taxon>
        <taxon>Epidendroideae</taxon>
        <taxon>Malaxideae</taxon>
        <taxon>Dendrobiinae</taxon>
        <taxon>Dendrobium</taxon>
    </lineage>
</organism>
<dbReference type="AlphaFoldDB" id="A0A2I0WD79"/>
<keyword evidence="6" id="KW-1185">Reference proteome</keyword>
<keyword evidence="2" id="KW-0645">Protease</keyword>
<keyword evidence="3" id="KW-0378">Hydrolase</keyword>
<dbReference type="GO" id="GO:0006508">
    <property type="term" value="P:proteolysis"/>
    <property type="evidence" value="ECO:0007669"/>
    <property type="project" value="UniProtKB-KW"/>
</dbReference>
<evidence type="ECO:0000256" key="1">
    <source>
        <dbReference type="ARBA" id="ARBA00005234"/>
    </source>
</evidence>
<name>A0A2I0WD79_9ASPA</name>
<evidence type="ECO:0000256" key="3">
    <source>
        <dbReference type="ARBA" id="ARBA00022801"/>
    </source>
</evidence>
<evidence type="ECO:0000313" key="5">
    <source>
        <dbReference type="EMBL" id="PKU73616.1"/>
    </source>
</evidence>
<dbReference type="EMBL" id="KZ502734">
    <property type="protein sequence ID" value="PKU73616.1"/>
    <property type="molecule type" value="Genomic_DNA"/>
</dbReference>
<dbReference type="Proteomes" id="UP000233837">
    <property type="component" value="Unassembled WGS sequence"/>
</dbReference>
<reference evidence="5 6" key="2">
    <citation type="journal article" date="2017" name="Nature">
        <title>The Apostasia genome and the evolution of orchids.</title>
        <authorList>
            <person name="Zhang G.Q."/>
            <person name="Liu K.W."/>
            <person name="Li Z."/>
            <person name="Lohaus R."/>
            <person name="Hsiao Y.Y."/>
            <person name="Niu S.C."/>
            <person name="Wang J.Y."/>
            <person name="Lin Y.C."/>
            <person name="Xu Q."/>
            <person name="Chen L.J."/>
            <person name="Yoshida K."/>
            <person name="Fujiwara S."/>
            <person name="Wang Z.W."/>
            <person name="Zhang Y.Q."/>
            <person name="Mitsuda N."/>
            <person name="Wang M."/>
            <person name="Liu G.H."/>
            <person name="Pecoraro L."/>
            <person name="Huang H.X."/>
            <person name="Xiao X.J."/>
            <person name="Lin M."/>
            <person name="Wu X.Y."/>
            <person name="Wu W.L."/>
            <person name="Chen Y.Y."/>
            <person name="Chang S.B."/>
            <person name="Sakamoto S."/>
            <person name="Ohme-Takagi M."/>
            <person name="Yagi M."/>
            <person name="Zeng S.J."/>
            <person name="Shen C.Y."/>
            <person name="Yeh C.M."/>
            <person name="Luo Y.B."/>
            <person name="Tsai W.C."/>
            <person name="Van de Peer Y."/>
            <person name="Liu Z.J."/>
        </authorList>
    </citation>
    <scope>NUCLEOTIDE SEQUENCE [LARGE SCALE GENOMIC DNA]</scope>
    <source>
        <tissue evidence="5">The whole plant</tissue>
    </source>
</reference>
<dbReference type="InterPro" id="IPR038765">
    <property type="entry name" value="Papain-like_cys_pep_sf"/>
</dbReference>
<sequence>MKERNLLILPIIYSKHWTLLKVRLNKKIWKFYDSLPNPQHKQICEQVISLSIIICYLFS</sequence>
<accession>A0A2I0WD79</accession>
<dbReference type="SUPFAM" id="SSF54001">
    <property type="entry name" value="Cysteine proteinases"/>
    <property type="match status" value="1"/>
</dbReference>
<dbReference type="Gene3D" id="3.40.395.10">
    <property type="entry name" value="Adenoviral Proteinase, Chain A"/>
    <property type="match status" value="1"/>
</dbReference>
<dbReference type="GO" id="GO:0008234">
    <property type="term" value="F:cysteine-type peptidase activity"/>
    <property type="evidence" value="ECO:0007669"/>
    <property type="project" value="InterPro"/>
</dbReference>